<dbReference type="OrthoDB" id="5489421at2"/>
<keyword evidence="5" id="KW-1185">Reference proteome</keyword>
<evidence type="ECO:0000256" key="2">
    <source>
        <dbReference type="ARBA" id="ARBA00022691"/>
    </source>
</evidence>
<dbReference type="GO" id="GO:0008170">
    <property type="term" value="F:N-methyltransferase activity"/>
    <property type="evidence" value="ECO:0007669"/>
    <property type="project" value="UniProtKB-ARBA"/>
</dbReference>
<dbReference type="InterPro" id="IPR050210">
    <property type="entry name" value="tRNA_Adenine-N(6)_MTase"/>
</dbReference>
<dbReference type="InterPro" id="IPR007848">
    <property type="entry name" value="Small_mtfrase_dom"/>
</dbReference>
<dbReference type="PROSITE" id="PS00092">
    <property type="entry name" value="N6_MTASE"/>
    <property type="match status" value="1"/>
</dbReference>
<dbReference type="GO" id="GO:0003676">
    <property type="term" value="F:nucleic acid binding"/>
    <property type="evidence" value="ECO:0007669"/>
    <property type="project" value="InterPro"/>
</dbReference>
<comment type="caution">
    <text evidence="4">The sequence shown here is derived from an EMBL/GenBank/DDBJ whole genome shotgun (WGS) entry which is preliminary data.</text>
</comment>
<protein>
    <submittedName>
        <fullName evidence="4">Methyltransferase</fullName>
    </submittedName>
</protein>
<dbReference type="GO" id="GO:0008757">
    <property type="term" value="F:S-adenosylmethionine-dependent methyltransferase activity"/>
    <property type="evidence" value="ECO:0007669"/>
    <property type="project" value="UniProtKB-ARBA"/>
</dbReference>
<dbReference type="SUPFAM" id="SSF53335">
    <property type="entry name" value="S-adenosyl-L-methionine-dependent methyltransferases"/>
    <property type="match status" value="1"/>
</dbReference>
<organism evidence="4 5">
    <name type="scientific">Sneathiella chungangensis</name>
    <dbReference type="NCBI Taxonomy" id="1418234"/>
    <lineage>
        <taxon>Bacteria</taxon>
        <taxon>Pseudomonadati</taxon>
        <taxon>Pseudomonadota</taxon>
        <taxon>Alphaproteobacteria</taxon>
        <taxon>Sneathiellales</taxon>
        <taxon>Sneathiellaceae</taxon>
        <taxon>Sneathiella</taxon>
    </lineage>
</organism>
<dbReference type="EMBL" id="WTVA01000003">
    <property type="protein sequence ID" value="MZR22171.1"/>
    <property type="molecule type" value="Genomic_DNA"/>
</dbReference>
<keyword evidence="1 4" id="KW-0489">Methyltransferase</keyword>
<dbReference type="InterPro" id="IPR002052">
    <property type="entry name" value="DNA_methylase_N6_adenine_CS"/>
</dbReference>
<dbReference type="RefSeq" id="WP_161338630.1">
    <property type="nucleotide sequence ID" value="NZ_JBHSDG010000005.1"/>
</dbReference>
<evidence type="ECO:0000313" key="5">
    <source>
        <dbReference type="Proteomes" id="UP000445696"/>
    </source>
</evidence>
<keyword evidence="2" id="KW-0949">S-adenosyl-L-methionine</keyword>
<proteinExistence type="predicted"/>
<dbReference type="PANTHER" id="PTHR47739:SF1">
    <property type="entry name" value="TRNA1(VAL) (ADENINE(37)-N6)-METHYLTRANSFERASE"/>
    <property type="match status" value="1"/>
</dbReference>
<evidence type="ECO:0000259" key="3">
    <source>
        <dbReference type="Pfam" id="PF05175"/>
    </source>
</evidence>
<dbReference type="AlphaFoldDB" id="A0A845MEP4"/>
<gene>
    <name evidence="4" type="ORF">GQF03_07505</name>
</gene>
<evidence type="ECO:0000313" key="4">
    <source>
        <dbReference type="EMBL" id="MZR22171.1"/>
    </source>
</evidence>
<keyword evidence="4" id="KW-0808">Transferase</keyword>
<dbReference type="Pfam" id="PF05175">
    <property type="entry name" value="MTS"/>
    <property type="match status" value="1"/>
</dbReference>
<dbReference type="GO" id="GO:0032259">
    <property type="term" value="P:methylation"/>
    <property type="evidence" value="ECO:0007669"/>
    <property type="project" value="UniProtKB-KW"/>
</dbReference>
<feature type="domain" description="Methyltransferase small" evidence="3">
    <location>
        <begin position="43"/>
        <end position="146"/>
    </location>
</feature>
<dbReference type="CDD" id="cd02440">
    <property type="entry name" value="AdoMet_MTases"/>
    <property type="match status" value="1"/>
</dbReference>
<accession>A0A845MEP4</accession>
<reference evidence="4 5" key="1">
    <citation type="journal article" date="2014" name="Int. J. Syst. Evol. Microbiol.">
        <title>Sneathiella chungangensis sp. nov., isolated from a marine sand, and emended description of the genus Sneathiella.</title>
        <authorList>
            <person name="Siamphan C."/>
            <person name="Kim H."/>
            <person name="Lee J.S."/>
            <person name="Kim W."/>
        </authorList>
    </citation>
    <scope>NUCLEOTIDE SEQUENCE [LARGE SCALE GENOMIC DNA]</scope>
    <source>
        <strain evidence="4 5">KCTC 32476</strain>
    </source>
</reference>
<sequence>MTSIEKRNLPETAGEGLTRDMFLGGALSILQPRDGFRAGSDAVLLASAVEAKAGESLLDIGAGVGTAGLCALYRLAGIELWGIELQDDLAELARLNAANNDFAGRSHIIAADIGARQSFRGVAGPLGKSFLEAGFDHVITNPPFFGRGRAREAKTEGRTLARVEGHVNLADWLKFAVARAKSRGTVTVIHRAERLGEILAGLGAGCGRLRVIPLWPESGMPAKRVIVTGLKGDKGPLELTAGLVLHEMGGKPTAAADAISRRGAALRDVL</sequence>
<name>A0A845MEP4_9PROT</name>
<dbReference type="PANTHER" id="PTHR47739">
    <property type="entry name" value="TRNA1(VAL) (ADENINE(37)-N6)-METHYLTRANSFERASE"/>
    <property type="match status" value="1"/>
</dbReference>
<dbReference type="Proteomes" id="UP000445696">
    <property type="component" value="Unassembled WGS sequence"/>
</dbReference>
<evidence type="ECO:0000256" key="1">
    <source>
        <dbReference type="ARBA" id="ARBA00022603"/>
    </source>
</evidence>
<dbReference type="InterPro" id="IPR029063">
    <property type="entry name" value="SAM-dependent_MTases_sf"/>
</dbReference>
<dbReference type="Gene3D" id="3.40.50.150">
    <property type="entry name" value="Vaccinia Virus protein VP39"/>
    <property type="match status" value="1"/>
</dbReference>